<proteinExistence type="predicted"/>
<accession>A0A7J8JXH0</accession>
<dbReference type="InterPro" id="IPR050863">
    <property type="entry name" value="CenT-Element_Derived"/>
</dbReference>
<gene>
    <name evidence="7" type="ORF">HJG59_008021</name>
</gene>
<evidence type="ECO:0000256" key="4">
    <source>
        <dbReference type="SAM" id="MobiDB-lite"/>
    </source>
</evidence>
<dbReference type="SMART" id="SM00674">
    <property type="entry name" value="CENPB"/>
    <property type="match status" value="1"/>
</dbReference>
<dbReference type="Pfam" id="PF03221">
    <property type="entry name" value="HTH_Tnp_Tc5"/>
    <property type="match status" value="1"/>
</dbReference>
<dbReference type="Gene3D" id="1.10.10.60">
    <property type="entry name" value="Homeodomain-like"/>
    <property type="match status" value="2"/>
</dbReference>
<dbReference type="InterPro" id="IPR007889">
    <property type="entry name" value="HTH_Psq"/>
</dbReference>
<sequence length="296" mass="33763">MASKCSSERKSRTSLTLNQKLEMIKLSEEGLSKAEIGRKLGLLRQTVSQVVNAKEKFLKEIESATPLNTRMIRKRNSLIADMEKVLVVWIEDQTSHNIPLSQSLIQNKALTLFNSMKAERGEEAAEEKFEASRGWFKRFKERSRLHNIKAHVGATSVLRDEELMLLDEQRKWFLEMESTPGEDAVKIVEMTTRDLEYYINLVDKAAAGFERIDSNFERSSTVGKMLSNSIACYREILRERKSQSKRRTSLFTHFKKLLQPPQTLATTTLISQQPSTSKQDPPPAKRLRLAAGSDDG</sequence>
<comment type="caution">
    <text evidence="7">The sequence shown here is derived from an EMBL/GenBank/DDBJ whole genome shotgun (WGS) entry which is preliminary data.</text>
</comment>
<evidence type="ECO:0000313" key="8">
    <source>
        <dbReference type="Proteomes" id="UP000550707"/>
    </source>
</evidence>
<feature type="compositionally biased region" description="Polar residues" evidence="4">
    <location>
        <begin position="270"/>
        <end position="279"/>
    </location>
</feature>
<dbReference type="PROSITE" id="PS50960">
    <property type="entry name" value="HTH_PSQ"/>
    <property type="match status" value="1"/>
</dbReference>
<comment type="subcellular location">
    <subcellularLocation>
        <location evidence="3">Nucleus</location>
    </subcellularLocation>
</comment>
<dbReference type="AlphaFoldDB" id="A0A7J8JXH0"/>
<protein>
    <recommendedName>
        <fullName evidence="9">Tigger transposable element derived 1</fullName>
    </recommendedName>
</protein>
<feature type="domain" description="HTH psq-type" evidence="5">
    <location>
        <begin position="6"/>
        <end position="57"/>
    </location>
</feature>
<evidence type="ECO:0000256" key="2">
    <source>
        <dbReference type="ARBA" id="ARBA00023242"/>
    </source>
</evidence>
<reference evidence="7 8" key="1">
    <citation type="journal article" date="2020" name="Nature">
        <title>Six reference-quality genomes reveal evolution of bat adaptations.</title>
        <authorList>
            <person name="Jebb D."/>
            <person name="Huang Z."/>
            <person name="Pippel M."/>
            <person name="Hughes G.M."/>
            <person name="Lavrichenko K."/>
            <person name="Devanna P."/>
            <person name="Winkler S."/>
            <person name="Jermiin L.S."/>
            <person name="Skirmuntt E.C."/>
            <person name="Katzourakis A."/>
            <person name="Burkitt-Gray L."/>
            <person name="Ray D.A."/>
            <person name="Sullivan K.A.M."/>
            <person name="Roscito J.G."/>
            <person name="Kirilenko B.M."/>
            <person name="Davalos L.M."/>
            <person name="Corthals A.P."/>
            <person name="Power M.L."/>
            <person name="Jones G."/>
            <person name="Ransome R.D."/>
            <person name="Dechmann D.K.N."/>
            <person name="Locatelli A.G."/>
            <person name="Puechmaille S.J."/>
            <person name="Fedrigo O."/>
            <person name="Jarvis E.D."/>
            <person name="Hiller M."/>
            <person name="Vernes S.C."/>
            <person name="Myers E.W."/>
            <person name="Teeling E.C."/>
        </authorList>
    </citation>
    <scope>NUCLEOTIDE SEQUENCE [LARGE SCALE GENOMIC DNA]</scope>
    <source>
        <strain evidence="7">MMolMol1</strain>
        <tissue evidence="7">Muscle</tissue>
    </source>
</reference>
<evidence type="ECO:0000259" key="6">
    <source>
        <dbReference type="PROSITE" id="PS51253"/>
    </source>
</evidence>
<keyword evidence="2 3" id="KW-0539">Nucleus</keyword>
<dbReference type="PANTHER" id="PTHR19303:SF26">
    <property type="entry name" value="TIGGER TRANSPOSABLE ELEMENT-DERIVED PROTEIN 1"/>
    <property type="match status" value="1"/>
</dbReference>
<dbReference type="PROSITE" id="PS51253">
    <property type="entry name" value="HTH_CENPB"/>
    <property type="match status" value="1"/>
</dbReference>
<organism evidence="7 8">
    <name type="scientific">Molossus molossus</name>
    <name type="common">Pallas' mastiff bat</name>
    <name type="synonym">Vespertilio molossus</name>
    <dbReference type="NCBI Taxonomy" id="27622"/>
    <lineage>
        <taxon>Eukaryota</taxon>
        <taxon>Metazoa</taxon>
        <taxon>Chordata</taxon>
        <taxon>Craniata</taxon>
        <taxon>Vertebrata</taxon>
        <taxon>Euteleostomi</taxon>
        <taxon>Mammalia</taxon>
        <taxon>Eutheria</taxon>
        <taxon>Laurasiatheria</taxon>
        <taxon>Chiroptera</taxon>
        <taxon>Yangochiroptera</taxon>
        <taxon>Molossidae</taxon>
        <taxon>Molossus</taxon>
    </lineage>
</organism>
<dbReference type="InParanoid" id="A0A7J8JXH0"/>
<feature type="region of interest" description="Disordered" evidence="4">
    <location>
        <begin position="266"/>
        <end position="296"/>
    </location>
</feature>
<dbReference type="InterPro" id="IPR009057">
    <property type="entry name" value="Homeodomain-like_sf"/>
</dbReference>
<dbReference type="InterPro" id="IPR006600">
    <property type="entry name" value="HTH_CenpB_DNA-bd_dom"/>
</dbReference>
<dbReference type="GO" id="GO:0005634">
    <property type="term" value="C:nucleus"/>
    <property type="evidence" value="ECO:0007669"/>
    <property type="project" value="UniProtKB-SubCell"/>
</dbReference>
<dbReference type="Pfam" id="PF04218">
    <property type="entry name" value="CENP-B_N"/>
    <property type="match status" value="1"/>
</dbReference>
<dbReference type="EMBL" id="JACASF010000001">
    <property type="protein sequence ID" value="KAF6501025.1"/>
    <property type="molecule type" value="Genomic_DNA"/>
</dbReference>
<name>A0A7J8JXH0_MOLMO</name>
<evidence type="ECO:0000259" key="5">
    <source>
        <dbReference type="PROSITE" id="PS50960"/>
    </source>
</evidence>
<evidence type="ECO:0000256" key="3">
    <source>
        <dbReference type="PROSITE-ProRule" id="PRU00320"/>
    </source>
</evidence>
<evidence type="ECO:0008006" key="9">
    <source>
        <dbReference type="Google" id="ProtNLM"/>
    </source>
</evidence>
<keyword evidence="8" id="KW-1185">Reference proteome</keyword>
<dbReference type="Proteomes" id="UP000550707">
    <property type="component" value="Unassembled WGS sequence"/>
</dbReference>
<evidence type="ECO:0000313" key="7">
    <source>
        <dbReference type="EMBL" id="KAF6501025.1"/>
    </source>
</evidence>
<feature type="domain" description="HTH CENPB-type" evidence="6">
    <location>
        <begin position="70"/>
        <end position="149"/>
    </location>
</feature>
<evidence type="ECO:0000256" key="1">
    <source>
        <dbReference type="ARBA" id="ARBA00023125"/>
    </source>
</evidence>
<feature type="DNA-binding region" description="H-T-H motif" evidence="3">
    <location>
        <begin position="33"/>
        <end position="53"/>
    </location>
</feature>
<dbReference type="PANTHER" id="PTHR19303">
    <property type="entry name" value="TRANSPOSON"/>
    <property type="match status" value="1"/>
</dbReference>
<keyword evidence="1 3" id="KW-0238">DNA-binding</keyword>
<dbReference type="SUPFAM" id="SSF46689">
    <property type="entry name" value="Homeodomain-like"/>
    <property type="match status" value="2"/>
</dbReference>
<dbReference type="GO" id="GO:0003677">
    <property type="term" value="F:DNA binding"/>
    <property type="evidence" value="ECO:0007669"/>
    <property type="project" value="UniProtKB-UniRule"/>
</dbReference>